<dbReference type="Proteomes" id="UP000887580">
    <property type="component" value="Unplaced"/>
</dbReference>
<evidence type="ECO:0000313" key="2">
    <source>
        <dbReference type="WBParaSite" id="PS1159_v2.g24539.t1"/>
    </source>
</evidence>
<evidence type="ECO:0000313" key="1">
    <source>
        <dbReference type="Proteomes" id="UP000887580"/>
    </source>
</evidence>
<protein>
    <submittedName>
        <fullName evidence="2">Uncharacterized protein</fullName>
    </submittedName>
</protein>
<dbReference type="WBParaSite" id="PS1159_v2.g24539.t1">
    <property type="protein sequence ID" value="PS1159_v2.g24539.t1"/>
    <property type="gene ID" value="PS1159_v2.g24539"/>
</dbReference>
<reference evidence="2" key="1">
    <citation type="submission" date="2022-11" db="UniProtKB">
        <authorList>
            <consortium name="WormBaseParasite"/>
        </authorList>
    </citation>
    <scope>IDENTIFICATION</scope>
</reference>
<accession>A0AC35G712</accession>
<organism evidence="1 2">
    <name type="scientific">Panagrolaimus sp. PS1159</name>
    <dbReference type="NCBI Taxonomy" id="55785"/>
    <lineage>
        <taxon>Eukaryota</taxon>
        <taxon>Metazoa</taxon>
        <taxon>Ecdysozoa</taxon>
        <taxon>Nematoda</taxon>
        <taxon>Chromadorea</taxon>
        <taxon>Rhabditida</taxon>
        <taxon>Tylenchina</taxon>
        <taxon>Panagrolaimomorpha</taxon>
        <taxon>Panagrolaimoidea</taxon>
        <taxon>Panagrolaimidae</taxon>
        <taxon>Panagrolaimus</taxon>
    </lineage>
</organism>
<sequence>MKLIIQIAVIVGLLKRGIGSVRLRGKVLQHPNVKECMIELTDSVYHLILICTKEFHVYLKNLTNHNVTPWLYCPPGPYFSVVLIDDKNELIVCRQKAIQQPIELWCEKSELLPKNYKCEDTYVFDDGERPSTSATYLSLTNASGTVSSNASNQHVLDSSNVALGNVNNFMENKWMPLLWGIIGILLILLLLLLIIHYFKKVFLPKQKPSLLEKSSNEYLICNSCGAETQRKHTCTSQV</sequence>
<proteinExistence type="predicted"/>
<name>A0AC35G712_9BILA</name>